<dbReference type="EMBL" id="SNRW01011645">
    <property type="protein sequence ID" value="KAA6374879.1"/>
    <property type="molecule type" value="Genomic_DNA"/>
</dbReference>
<accession>A0A5J4UWM8</accession>
<proteinExistence type="predicted"/>
<feature type="region of interest" description="Disordered" evidence="1">
    <location>
        <begin position="77"/>
        <end position="96"/>
    </location>
</feature>
<evidence type="ECO:0000256" key="1">
    <source>
        <dbReference type="SAM" id="MobiDB-lite"/>
    </source>
</evidence>
<comment type="caution">
    <text evidence="2">The sequence shown here is derived from an EMBL/GenBank/DDBJ whole genome shotgun (WGS) entry which is preliminary data.</text>
</comment>
<reference evidence="2 3" key="1">
    <citation type="submission" date="2019-03" db="EMBL/GenBank/DDBJ databases">
        <title>Single cell metagenomics reveals metabolic interactions within the superorganism composed of flagellate Streblomastix strix and complex community of Bacteroidetes bacteria on its surface.</title>
        <authorList>
            <person name="Treitli S.C."/>
            <person name="Kolisko M."/>
            <person name="Husnik F."/>
            <person name="Keeling P."/>
            <person name="Hampl V."/>
        </authorList>
    </citation>
    <scope>NUCLEOTIDE SEQUENCE [LARGE SCALE GENOMIC DNA]</scope>
    <source>
        <strain evidence="2">ST1C</strain>
    </source>
</reference>
<feature type="non-terminal residue" evidence="2">
    <location>
        <position position="230"/>
    </location>
</feature>
<evidence type="ECO:0000313" key="3">
    <source>
        <dbReference type="Proteomes" id="UP000324800"/>
    </source>
</evidence>
<feature type="compositionally biased region" description="Polar residues" evidence="1">
    <location>
        <begin position="220"/>
        <end position="230"/>
    </location>
</feature>
<evidence type="ECO:0000313" key="2">
    <source>
        <dbReference type="EMBL" id="KAA6374879.1"/>
    </source>
</evidence>
<gene>
    <name evidence="2" type="ORF">EZS28_029593</name>
</gene>
<name>A0A5J4UWM8_9EUKA</name>
<feature type="region of interest" description="Disordered" evidence="1">
    <location>
        <begin position="207"/>
        <end position="230"/>
    </location>
</feature>
<sequence>MLILRNRDGTRIKEPTADNIYSDADHIAILRWLTTAQTADVTVLKIMILLESAILIFSAARPLFTALQSDELQSIAAQTSENKQRTAEQPDTTYRHPTMAQPQQASMTALMDFHKNQDQILGKVNGIDYDVDIQQIKIMLVQKQLAVTLNVTQTIRATGFLPEPEAYKLQHRLFEYLYGSCSQKSNFKPPEMQKVFGMENLINISSSQQSCEREKEDTEINCSQSLERSQ</sequence>
<protein>
    <submittedName>
        <fullName evidence="2">Uncharacterized protein</fullName>
    </submittedName>
</protein>
<dbReference type="AlphaFoldDB" id="A0A5J4UWM8"/>
<dbReference type="Proteomes" id="UP000324800">
    <property type="component" value="Unassembled WGS sequence"/>
</dbReference>
<organism evidence="2 3">
    <name type="scientific">Streblomastix strix</name>
    <dbReference type="NCBI Taxonomy" id="222440"/>
    <lineage>
        <taxon>Eukaryota</taxon>
        <taxon>Metamonada</taxon>
        <taxon>Preaxostyla</taxon>
        <taxon>Oxymonadida</taxon>
        <taxon>Streblomastigidae</taxon>
        <taxon>Streblomastix</taxon>
    </lineage>
</organism>